<evidence type="ECO:0000256" key="1">
    <source>
        <dbReference type="SAM" id="Phobius"/>
    </source>
</evidence>
<keyword evidence="1" id="KW-1133">Transmembrane helix</keyword>
<protein>
    <submittedName>
        <fullName evidence="3">DUF2892 domain-containing protein</fullName>
    </submittedName>
</protein>
<dbReference type="InterPro" id="IPR021309">
    <property type="entry name" value="YgaP-like_TM"/>
</dbReference>
<dbReference type="RefSeq" id="WP_118968141.1">
    <property type="nucleotide sequence ID" value="NZ_QHCT01000002.1"/>
</dbReference>
<accession>A0A396ZA61</accession>
<organism evidence="3 4">
    <name type="scientific">Leptospira stimsonii</name>
    <dbReference type="NCBI Taxonomy" id="2202203"/>
    <lineage>
        <taxon>Bacteria</taxon>
        <taxon>Pseudomonadati</taxon>
        <taxon>Spirochaetota</taxon>
        <taxon>Spirochaetia</taxon>
        <taxon>Leptospirales</taxon>
        <taxon>Leptospiraceae</taxon>
        <taxon>Leptospira</taxon>
    </lineage>
</organism>
<feature type="transmembrane region" description="Helical" evidence="1">
    <location>
        <begin position="12"/>
        <end position="31"/>
    </location>
</feature>
<dbReference type="Pfam" id="PF11127">
    <property type="entry name" value="YgaP-like_TM"/>
    <property type="match status" value="1"/>
</dbReference>
<comment type="caution">
    <text evidence="3">The sequence shown here is derived from an EMBL/GenBank/DDBJ whole genome shotgun (WGS) entry which is preliminary data.</text>
</comment>
<keyword evidence="1" id="KW-0472">Membrane</keyword>
<dbReference type="EMBL" id="QHCT01000002">
    <property type="protein sequence ID" value="RHX90488.1"/>
    <property type="molecule type" value="Genomic_DNA"/>
</dbReference>
<name>A0A396ZA61_9LEPT</name>
<keyword evidence="1" id="KW-0812">Transmembrane</keyword>
<gene>
    <name evidence="3" type="ORF">DLM75_08710</name>
</gene>
<dbReference type="Proteomes" id="UP000265798">
    <property type="component" value="Unassembled WGS sequence"/>
</dbReference>
<feature type="domain" description="Inner membrane protein YgaP-like transmembrane" evidence="2">
    <location>
        <begin position="1"/>
        <end position="64"/>
    </location>
</feature>
<dbReference type="OrthoDB" id="5405951at2"/>
<reference evidence="4" key="1">
    <citation type="submission" date="2018-05" db="EMBL/GenBank/DDBJ databases">
        <title>Leptospira yasudae sp. nov. and Leptospira stimsonii sp. nov., two pathogenic species of the genus Leptospira isolated from environmental sources.</title>
        <authorList>
            <person name="Casanovas-Massana A."/>
            <person name="Hamond C."/>
            <person name="Santos L.A."/>
            <person name="Hacker K.P."/>
            <person name="Balassiano I."/>
            <person name="Medeiros M.A."/>
            <person name="Reis M.G."/>
            <person name="Ko A.I."/>
            <person name="Wunder E.A."/>
        </authorList>
    </citation>
    <scope>NUCLEOTIDE SEQUENCE [LARGE SCALE GENOMIC DNA]</scope>
    <source>
        <strain evidence="4">Yale</strain>
    </source>
</reference>
<feature type="transmembrane region" description="Helical" evidence="1">
    <location>
        <begin position="37"/>
        <end position="57"/>
    </location>
</feature>
<sequence>MNTNEGNLDRIARVVAGLALIVFGFMIQGGLGIGISVFGLIPVVTGAIGWCPLYTLLGINTCGVKK</sequence>
<evidence type="ECO:0000313" key="4">
    <source>
        <dbReference type="Proteomes" id="UP000265798"/>
    </source>
</evidence>
<dbReference type="AlphaFoldDB" id="A0A396ZA61"/>
<evidence type="ECO:0000259" key="2">
    <source>
        <dbReference type="Pfam" id="PF11127"/>
    </source>
</evidence>
<proteinExistence type="predicted"/>
<evidence type="ECO:0000313" key="3">
    <source>
        <dbReference type="EMBL" id="RHX90488.1"/>
    </source>
</evidence>